<keyword evidence="5 6" id="KW-0131">Cell cycle</keyword>
<accession>A0ABR2WKK3</accession>
<dbReference type="InterPro" id="IPR008979">
    <property type="entry name" value="Galactose-bd-like_sf"/>
</dbReference>
<dbReference type="PANTHER" id="PTHR12936">
    <property type="entry name" value="ANAPHASE-PROMOTING COMPLEX 10"/>
    <property type="match status" value="1"/>
</dbReference>
<dbReference type="InterPro" id="IPR004939">
    <property type="entry name" value="APC_su10/DOC_dom"/>
</dbReference>
<dbReference type="PROSITE" id="PS51284">
    <property type="entry name" value="DOC"/>
    <property type="match status" value="1"/>
</dbReference>
<dbReference type="PIRSF" id="PIRSF028841">
    <property type="entry name" value="APC10_sub"/>
    <property type="match status" value="1"/>
</dbReference>
<evidence type="ECO:0000256" key="3">
    <source>
        <dbReference type="ARBA" id="ARBA00022776"/>
    </source>
</evidence>
<dbReference type="EMBL" id="JASJQH010001134">
    <property type="protein sequence ID" value="KAK9762002.1"/>
    <property type="molecule type" value="Genomic_DNA"/>
</dbReference>
<reference evidence="8 9" key="1">
    <citation type="submission" date="2023-04" db="EMBL/GenBank/DDBJ databases">
        <title>Genome of Basidiobolus ranarum AG-B5.</title>
        <authorList>
            <person name="Stajich J.E."/>
            <person name="Carter-House D."/>
            <person name="Gryganskyi A."/>
        </authorList>
    </citation>
    <scope>NUCLEOTIDE SEQUENCE [LARGE SCALE GENOMIC DNA]</scope>
    <source>
        <strain evidence="8 9">AG-B5</strain>
    </source>
</reference>
<evidence type="ECO:0000256" key="6">
    <source>
        <dbReference type="PIRNR" id="PIRNR028841"/>
    </source>
</evidence>
<dbReference type="Pfam" id="PF03256">
    <property type="entry name" value="ANAPC10"/>
    <property type="match status" value="1"/>
</dbReference>
<gene>
    <name evidence="8" type="ORF">K7432_012667</name>
</gene>
<dbReference type="Gene3D" id="2.60.120.260">
    <property type="entry name" value="Galactose-binding domain-like"/>
    <property type="match status" value="1"/>
</dbReference>
<dbReference type="Proteomes" id="UP001479436">
    <property type="component" value="Unassembled WGS sequence"/>
</dbReference>
<dbReference type="SMART" id="SM01337">
    <property type="entry name" value="APC10"/>
    <property type="match status" value="1"/>
</dbReference>
<comment type="similarity">
    <text evidence="1 6">Belongs to the APC10 family.</text>
</comment>
<keyword evidence="3 6" id="KW-0498">Mitosis</keyword>
<keyword evidence="2 6" id="KW-0132">Cell division</keyword>
<dbReference type="CDD" id="cd08366">
    <property type="entry name" value="APC10"/>
    <property type="match status" value="1"/>
</dbReference>
<dbReference type="PANTHER" id="PTHR12936:SF0">
    <property type="entry name" value="ANAPHASE-PROMOTING COMPLEX SUBUNIT 10"/>
    <property type="match status" value="1"/>
</dbReference>
<sequence>MSDNREVGNLAFWSVSSEKMGYGVDKLIDDNVETFWQSDGGHPHYINIQFTKEMTLSQISIYLDYKQDESYTPLRMAFNAGTGVHDLQQVQVIEIGEVVGWVNCPLISSDKISPFRARYFQVVIYENHQNGKDTHIRQIKLYSPIKPPIEEPDSLEYDTVDFLMHSMIR</sequence>
<evidence type="ECO:0000256" key="5">
    <source>
        <dbReference type="ARBA" id="ARBA00023306"/>
    </source>
</evidence>
<protein>
    <recommendedName>
        <fullName evidence="6">Anaphase-promoting complex subunit 10</fullName>
    </recommendedName>
</protein>
<dbReference type="SUPFAM" id="SSF49785">
    <property type="entry name" value="Galactose-binding domain-like"/>
    <property type="match status" value="1"/>
</dbReference>
<keyword evidence="4 6" id="KW-0833">Ubl conjugation pathway</keyword>
<evidence type="ECO:0000313" key="9">
    <source>
        <dbReference type="Proteomes" id="UP001479436"/>
    </source>
</evidence>
<evidence type="ECO:0000256" key="1">
    <source>
        <dbReference type="ARBA" id="ARBA00006762"/>
    </source>
</evidence>
<comment type="caution">
    <text evidence="8">The sequence shown here is derived from an EMBL/GenBank/DDBJ whole genome shotgun (WGS) entry which is preliminary data.</text>
</comment>
<name>A0ABR2WKK3_9FUNG</name>
<evidence type="ECO:0000256" key="2">
    <source>
        <dbReference type="ARBA" id="ARBA00022618"/>
    </source>
</evidence>
<proteinExistence type="inferred from homology"/>
<keyword evidence="9" id="KW-1185">Reference proteome</keyword>
<evidence type="ECO:0000256" key="4">
    <source>
        <dbReference type="ARBA" id="ARBA00022786"/>
    </source>
</evidence>
<comment type="function">
    <text evidence="6">Component of the anaphase promoting complex/cyclosome (APC/C), a cell cycle-regulated E3 ubiquitin-protein ligase complex that controls progression through mitosis and the G1 phase of the cell cycle.</text>
</comment>
<evidence type="ECO:0000313" key="8">
    <source>
        <dbReference type="EMBL" id="KAK9762002.1"/>
    </source>
</evidence>
<organism evidence="8 9">
    <name type="scientific">Basidiobolus ranarum</name>
    <dbReference type="NCBI Taxonomy" id="34480"/>
    <lineage>
        <taxon>Eukaryota</taxon>
        <taxon>Fungi</taxon>
        <taxon>Fungi incertae sedis</taxon>
        <taxon>Zoopagomycota</taxon>
        <taxon>Entomophthoromycotina</taxon>
        <taxon>Basidiobolomycetes</taxon>
        <taxon>Basidiobolales</taxon>
        <taxon>Basidiobolaceae</taxon>
        <taxon>Basidiobolus</taxon>
    </lineage>
</organism>
<evidence type="ECO:0000259" key="7">
    <source>
        <dbReference type="PROSITE" id="PS51284"/>
    </source>
</evidence>
<feature type="domain" description="DOC" evidence="7">
    <location>
        <begin position="1"/>
        <end position="168"/>
    </location>
</feature>
<dbReference type="InterPro" id="IPR016901">
    <property type="entry name" value="APC10/Doc1"/>
</dbReference>